<organism evidence="1 2">
    <name type="scientific">Herbaspirillum aquaticum</name>
    <dbReference type="NCBI Taxonomy" id="568783"/>
    <lineage>
        <taxon>Bacteria</taxon>
        <taxon>Pseudomonadati</taxon>
        <taxon>Pseudomonadota</taxon>
        <taxon>Betaproteobacteria</taxon>
        <taxon>Burkholderiales</taxon>
        <taxon>Oxalobacteraceae</taxon>
        <taxon>Herbaspirillum</taxon>
    </lineage>
</organism>
<evidence type="ECO:0000313" key="2">
    <source>
        <dbReference type="Proteomes" id="UP000214747"/>
    </source>
</evidence>
<accession>A0A225SRP9</accession>
<evidence type="ECO:0000313" key="1">
    <source>
        <dbReference type="EMBL" id="OWY33209.1"/>
    </source>
</evidence>
<name>A0A225SRP9_9BURK</name>
<sequence>MTKQYDSKAEAEAAPLFERYGCIRCDSFLPATFLDKEGAEFRAKADFYHPATGIYIEYKSAVLNSTTTKRTAANKLESQRRYRGGTLAKIDELKYSWSHSAYKQGLVQEELGPDNFIIIFKDAIAGPDMDRYLKRGIVAITLKSLPTWLAYQQLSRKGLAVGFKLIGDSPLTYNREHQAYV</sequence>
<comment type="caution">
    <text evidence="1">The sequence shown here is derived from an EMBL/GenBank/DDBJ whole genome shotgun (WGS) entry which is preliminary data.</text>
</comment>
<reference evidence="1 2" key="1">
    <citation type="journal article" date="2010" name="Int. J. Syst. Evol. Microbiol.">
        <title>Reclassification of Herbaspirillum putei as a later heterotypic synonym of Herbaspirillum huttiense, with the description of H. huttiense subsp. huttiense subsp. nov. and H. huttiense subsp. putei subsp. nov., comb. nov., and description of Herbaspirillum aquaticum sp. nov.</title>
        <authorList>
            <person name="Dobritsa A.P."/>
            <person name="Reddy M.C."/>
            <person name="Samadpour M."/>
        </authorList>
    </citation>
    <scope>NUCLEOTIDE SEQUENCE [LARGE SCALE GENOMIC DNA]</scope>
    <source>
        <strain evidence="1 2">IEH 4430</strain>
    </source>
</reference>
<gene>
    <name evidence="1" type="ORF">CEJ45_17305</name>
</gene>
<dbReference type="RefSeq" id="WP_088756285.1">
    <property type="nucleotide sequence ID" value="NZ_NJGV01000019.1"/>
</dbReference>
<dbReference type="EMBL" id="NJGV01000019">
    <property type="protein sequence ID" value="OWY33209.1"/>
    <property type="molecule type" value="Genomic_DNA"/>
</dbReference>
<proteinExistence type="predicted"/>
<keyword evidence="2" id="KW-1185">Reference proteome</keyword>
<dbReference type="Proteomes" id="UP000214747">
    <property type="component" value="Unassembled WGS sequence"/>
</dbReference>
<protein>
    <submittedName>
        <fullName evidence="1">Uncharacterized protein</fullName>
    </submittedName>
</protein>
<dbReference type="AlphaFoldDB" id="A0A225SRP9"/>